<keyword evidence="3" id="KW-1185">Reference proteome</keyword>
<gene>
    <name evidence="2" type="ORF">GQ43DRAFT_475347</name>
</gene>
<dbReference type="EMBL" id="ML994223">
    <property type="protein sequence ID" value="KAF2197544.1"/>
    <property type="molecule type" value="Genomic_DNA"/>
</dbReference>
<comment type="caution">
    <text evidence="2">The sequence shown here is derived from an EMBL/GenBank/DDBJ whole genome shotgun (WGS) entry which is preliminary data.</text>
</comment>
<organism evidence="2 3">
    <name type="scientific">Delitschia confertaspora ATCC 74209</name>
    <dbReference type="NCBI Taxonomy" id="1513339"/>
    <lineage>
        <taxon>Eukaryota</taxon>
        <taxon>Fungi</taxon>
        <taxon>Dikarya</taxon>
        <taxon>Ascomycota</taxon>
        <taxon>Pezizomycotina</taxon>
        <taxon>Dothideomycetes</taxon>
        <taxon>Pleosporomycetidae</taxon>
        <taxon>Pleosporales</taxon>
        <taxon>Delitschiaceae</taxon>
        <taxon>Delitschia</taxon>
    </lineage>
</organism>
<dbReference type="AlphaFoldDB" id="A0A9P4MLV1"/>
<accession>A0A9P4MLV1</accession>
<feature type="region of interest" description="Disordered" evidence="1">
    <location>
        <begin position="314"/>
        <end position="338"/>
    </location>
</feature>
<evidence type="ECO:0008006" key="4">
    <source>
        <dbReference type="Google" id="ProtNLM"/>
    </source>
</evidence>
<protein>
    <recommendedName>
        <fullName evidence="4">F-box domain-containing protein</fullName>
    </recommendedName>
</protein>
<sequence>MTTARQKAASCPSLPLEVWIHVLEHYDDLNHLWSTCRHVSAGWKLYIEQIFAQRHLQGTKIVYQLEKNNLGGKSRRPEMHMTFSHFSPDDKTLAHFKAEVHEGSKSSVIRSLTTKTVWERWVDQVRSSRPENPRYTIQIERMVNDTELPRVMVNLGAREISFDWRGMFQAFFREEERFRVLCEREIENCTLQPENGNLRGLFSEVPQETIFRSQRRELQKRIRRERLKEHYEGDEEMTWALNALDIITNDTTSRSMQQTLEDDVPGARIGERFHDWCHLPQSLYMDEWSSFNWVERHAFQLAVEREKSKKTEFEKRMYTSRVTRASSRRSAGSQTAQE</sequence>
<proteinExistence type="predicted"/>
<name>A0A9P4MLV1_9PLEO</name>
<feature type="compositionally biased region" description="Low complexity" evidence="1">
    <location>
        <begin position="319"/>
        <end position="338"/>
    </location>
</feature>
<reference evidence="2" key="1">
    <citation type="journal article" date="2020" name="Stud. Mycol.">
        <title>101 Dothideomycetes genomes: a test case for predicting lifestyles and emergence of pathogens.</title>
        <authorList>
            <person name="Haridas S."/>
            <person name="Albert R."/>
            <person name="Binder M."/>
            <person name="Bloem J."/>
            <person name="Labutti K."/>
            <person name="Salamov A."/>
            <person name="Andreopoulos B."/>
            <person name="Baker S."/>
            <person name="Barry K."/>
            <person name="Bills G."/>
            <person name="Bluhm B."/>
            <person name="Cannon C."/>
            <person name="Castanera R."/>
            <person name="Culley D."/>
            <person name="Daum C."/>
            <person name="Ezra D."/>
            <person name="Gonzalez J."/>
            <person name="Henrissat B."/>
            <person name="Kuo A."/>
            <person name="Liang C."/>
            <person name="Lipzen A."/>
            <person name="Lutzoni F."/>
            <person name="Magnuson J."/>
            <person name="Mondo S."/>
            <person name="Nolan M."/>
            <person name="Ohm R."/>
            <person name="Pangilinan J."/>
            <person name="Park H.-J."/>
            <person name="Ramirez L."/>
            <person name="Alfaro M."/>
            <person name="Sun H."/>
            <person name="Tritt A."/>
            <person name="Yoshinaga Y."/>
            <person name="Zwiers L.-H."/>
            <person name="Turgeon B."/>
            <person name="Goodwin S."/>
            <person name="Spatafora J."/>
            <person name="Crous P."/>
            <person name="Grigoriev I."/>
        </authorList>
    </citation>
    <scope>NUCLEOTIDE SEQUENCE</scope>
    <source>
        <strain evidence="2">ATCC 74209</strain>
    </source>
</reference>
<dbReference type="OrthoDB" id="2997776at2759"/>
<evidence type="ECO:0000313" key="3">
    <source>
        <dbReference type="Proteomes" id="UP000799536"/>
    </source>
</evidence>
<evidence type="ECO:0000313" key="2">
    <source>
        <dbReference type="EMBL" id="KAF2197544.1"/>
    </source>
</evidence>
<evidence type="ECO:0000256" key="1">
    <source>
        <dbReference type="SAM" id="MobiDB-lite"/>
    </source>
</evidence>
<dbReference type="Proteomes" id="UP000799536">
    <property type="component" value="Unassembled WGS sequence"/>
</dbReference>